<evidence type="ECO:0000259" key="8">
    <source>
        <dbReference type="PROSITE" id="PS50885"/>
    </source>
</evidence>
<proteinExistence type="predicted"/>
<dbReference type="InterPro" id="IPR050640">
    <property type="entry name" value="Bact_2-comp_sensor_kinase"/>
</dbReference>
<accession>A0ABW9UF58</accession>
<dbReference type="Gene3D" id="6.10.340.10">
    <property type="match status" value="1"/>
</dbReference>
<dbReference type="SUPFAM" id="SSF55874">
    <property type="entry name" value="ATPase domain of HSP90 chaperone/DNA topoisomerase II/histidine kinase"/>
    <property type="match status" value="1"/>
</dbReference>
<evidence type="ECO:0000256" key="4">
    <source>
        <dbReference type="ARBA" id="ARBA00022679"/>
    </source>
</evidence>
<name>A0ABW9UF58_9BACL</name>
<evidence type="ECO:0000313" key="9">
    <source>
        <dbReference type="EMBL" id="MVQ38792.1"/>
    </source>
</evidence>
<dbReference type="InterPro" id="IPR003594">
    <property type="entry name" value="HATPase_dom"/>
</dbReference>
<dbReference type="CDD" id="cd06225">
    <property type="entry name" value="HAMP"/>
    <property type="match status" value="1"/>
</dbReference>
<dbReference type="SUPFAM" id="SSF158472">
    <property type="entry name" value="HAMP domain-like"/>
    <property type="match status" value="1"/>
</dbReference>
<dbReference type="InterPro" id="IPR003660">
    <property type="entry name" value="HAMP_dom"/>
</dbReference>
<evidence type="ECO:0000256" key="6">
    <source>
        <dbReference type="ARBA" id="ARBA00023136"/>
    </source>
</evidence>
<reference evidence="9 10" key="1">
    <citation type="submission" date="2019-12" db="EMBL/GenBank/DDBJ databases">
        <authorList>
            <person name="Huq M.A."/>
        </authorList>
    </citation>
    <scope>NUCLEOTIDE SEQUENCE [LARGE SCALE GENOMIC DNA]</scope>
    <source>
        <strain evidence="9 10">MAH-34</strain>
    </source>
</reference>
<dbReference type="InterPro" id="IPR036890">
    <property type="entry name" value="HATPase_C_sf"/>
</dbReference>
<dbReference type="Proteomes" id="UP000467637">
    <property type="component" value="Unassembled WGS sequence"/>
</dbReference>
<keyword evidence="10" id="KW-1185">Reference proteome</keyword>
<evidence type="ECO:0000256" key="7">
    <source>
        <dbReference type="SAM" id="Phobius"/>
    </source>
</evidence>
<dbReference type="InterPro" id="IPR010559">
    <property type="entry name" value="Sig_transdc_His_kin_internal"/>
</dbReference>
<evidence type="ECO:0000256" key="5">
    <source>
        <dbReference type="ARBA" id="ARBA00022777"/>
    </source>
</evidence>
<dbReference type="Pfam" id="PF02518">
    <property type="entry name" value="HATPase_c"/>
    <property type="match status" value="1"/>
</dbReference>
<dbReference type="PROSITE" id="PS50885">
    <property type="entry name" value="HAMP"/>
    <property type="match status" value="1"/>
</dbReference>
<keyword evidence="7" id="KW-1133">Transmembrane helix</keyword>
<dbReference type="EMBL" id="WSEM01000031">
    <property type="protein sequence ID" value="MVQ38792.1"/>
    <property type="molecule type" value="Genomic_DNA"/>
</dbReference>
<dbReference type="Gene3D" id="3.30.450.20">
    <property type="entry name" value="PAS domain"/>
    <property type="match status" value="1"/>
</dbReference>
<feature type="transmembrane region" description="Helical" evidence="7">
    <location>
        <begin position="320"/>
        <end position="338"/>
    </location>
</feature>
<protein>
    <submittedName>
        <fullName evidence="9">HAMP domain-containing protein</fullName>
    </submittedName>
</protein>
<dbReference type="Gene3D" id="3.30.565.10">
    <property type="entry name" value="Histidine kinase-like ATPase, C-terminal domain"/>
    <property type="match status" value="1"/>
</dbReference>
<dbReference type="SMART" id="SM00387">
    <property type="entry name" value="HATPase_c"/>
    <property type="match status" value="1"/>
</dbReference>
<organism evidence="9 10">
    <name type="scientific">Paenibacillus anseongense</name>
    <dbReference type="NCBI Taxonomy" id="2682845"/>
    <lineage>
        <taxon>Bacteria</taxon>
        <taxon>Bacillati</taxon>
        <taxon>Bacillota</taxon>
        <taxon>Bacilli</taxon>
        <taxon>Bacillales</taxon>
        <taxon>Paenibacillaceae</taxon>
        <taxon>Paenibacillus</taxon>
    </lineage>
</organism>
<dbReference type="Pfam" id="PF00672">
    <property type="entry name" value="HAMP"/>
    <property type="match status" value="1"/>
</dbReference>
<dbReference type="Pfam" id="PF06580">
    <property type="entry name" value="His_kinase"/>
    <property type="match status" value="1"/>
</dbReference>
<sequence>MKRGTIVREAEEVNYLTFKLGLIESNTERKENPLRMKTIQGKMFTAFGLTILFSILVIAYSSYYSSARVIERNATTYISDRIQGANTNLQSMVEETDNIAKSIVIRDLIHQSLLSHAEAPSLEWFQQKKVVEDFLASMAAFKNYVRQITVVGQGDVVFYTGYRAGNSEFIASLWQDPLIRENRRHLIFDPSGNGKIMLVRPVLSNGSLIGLCIIDFDLNLIRQVYEIEPLAGTLVAVVDENGSILYDSRSERIGSRLEDQQMLALASAVQPGTSKSSKLQMDNRSYLAVSTRSTYTGWTTITMVPLSVLLSEVKGIGSQILTMTAVVLAIVLMVSIFLSKQMTKNIKRLHSAMKLVREGHMNARPRIHNDDEIGQLSEMFVSMMDHLQELLKKVRIQEKEKREAEYKALQAQIKPHFLYNTLNTIKYLARIQHASNIEDISGSLIELMRYAIDPKREMITVREELEQVNRYVRIQRYKFLDRIAVVVKAEDEVLDCLIPKLIVQPIVENAMNHGLGTTDREGTVSIRIYGDGPARLKLIVTDDGVGIASGKLEHLFDEGNDTNGFSQSGGIGLSNISERLKLAYGEPYGLQIYSQKDIFTTVELTIPQVRRRMEHAAQSYLG</sequence>
<keyword evidence="6 7" id="KW-0472">Membrane</keyword>
<feature type="transmembrane region" description="Helical" evidence="7">
    <location>
        <begin position="44"/>
        <end position="63"/>
    </location>
</feature>
<comment type="caution">
    <text evidence="9">The sequence shown here is derived from an EMBL/GenBank/DDBJ whole genome shotgun (WGS) entry which is preliminary data.</text>
</comment>
<keyword evidence="7" id="KW-0812">Transmembrane</keyword>
<evidence type="ECO:0000256" key="2">
    <source>
        <dbReference type="ARBA" id="ARBA00022475"/>
    </source>
</evidence>
<evidence type="ECO:0000256" key="3">
    <source>
        <dbReference type="ARBA" id="ARBA00022553"/>
    </source>
</evidence>
<feature type="domain" description="HAMP" evidence="8">
    <location>
        <begin position="340"/>
        <end position="392"/>
    </location>
</feature>
<keyword evidence="3" id="KW-0597">Phosphoprotein</keyword>
<keyword evidence="4" id="KW-0808">Transferase</keyword>
<comment type="subcellular location">
    <subcellularLocation>
        <location evidence="1">Cell membrane</location>
        <topology evidence="1">Multi-pass membrane protein</topology>
    </subcellularLocation>
</comment>
<keyword evidence="5" id="KW-0418">Kinase</keyword>
<keyword evidence="2" id="KW-1003">Cell membrane</keyword>
<dbReference type="PANTHER" id="PTHR34220:SF7">
    <property type="entry name" value="SENSOR HISTIDINE KINASE YPDA"/>
    <property type="match status" value="1"/>
</dbReference>
<dbReference type="SMART" id="SM00304">
    <property type="entry name" value="HAMP"/>
    <property type="match status" value="1"/>
</dbReference>
<evidence type="ECO:0000313" key="10">
    <source>
        <dbReference type="Proteomes" id="UP000467637"/>
    </source>
</evidence>
<dbReference type="PANTHER" id="PTHR34220">
    <property type="entry name" value="SENSOR HISTIDINE KINASE YPDA"/>
    <property type="match status" value="1"/>
</dbReference>
<evidence type="ECO:0000256" key="1">
    <source>
        <dbReference type="ARBA" id="ARBA00004651"/>
    </source>
</evidence>
<gene>
    <name evidence="9" type="ORF">GON05_29815</name>
</gene>